<evidence type="ECO:0000256" key="4">
    <source>
        <dbReference type="PROSITE-ProRule" id="PRU00176"/>
    </source>
</evidence>
<dbReference type="PANTHER" id="PTHR47640:SF48">
    <property type="entry name" value="POLYADENYLATE-BINDING PROTEIN RBP45B"/>
    <property type="match status" value="1"/>
</dbReference>
<protein>
    <recommendedName>
        <fullName evidence="6">RRM domain-containing protein</fullName>
    </recommendedName>
</protein>
<sequence>MAPHQMFRPPMDQQHQMAPTPQHAMPPSASHPISMQQPPLHRQLQQQQWQMPPQGPNHVRYPRAFTRSQYPSGPSTASVSVCSTPAADVESAALADPLRPLLGCRHLLYSSPGAYAHIQALPQPTNPNEVRTLWIGDLQYWMDESYVYNCFVSTREGAVEGIMGRQVWGTRGKGMGVGGCDVAESAKDEPAPLDLNLACVNSRLFSIKLIRNKQTGQLEGYGFIDFYDSCHCRKGSSDIQWRHSGAIFFVKGAKVVIDRVTGRSKCYGFVKFGDANEQARAMTEMNGVLCSTRPMRIGPQPTKKFGYSKSSLASLIYVFASILMLKKIAAVAPNDDSLPQSADGSQSENDPNNTTIFVGGLDQSVTEDALRQLFSSYGEVIHVKVPIGKRCGFVQFAKRACAEEALLMLQGTVLCGQSVRLSWGRSPSSKQPQQDSSALAGNYYAYGQGYESYGYPQTAQDPQHVCLWFLCRICKLSTTAVTSTNQVLATMLS</sequence>
<name>A0A835PAW4_VANPL</name>
<dbReference type="PANTHER" id="PTHR47640">
    <property type="entry name" value="TRNA SELENOCYSTEINE 1-ASSOCIATED PROTEIN 1-RELATED-RELATED"/>
    <property type="match status" value="1"/>
</dbReference>
<dbReference type="GO" id="GO:0005829">
    <property type="term" value="C:cytosol"/>
    <property type="evidence" value="ECO:0007669"/>
    <property type="project" value="TreeGrafter"/>
</dbReference>
<dbReference type="SMART" id="SM00360">
    <property type="entry name" value="RRM"/>
    <property type="match status" value="2"/>
</dbReference>
<reference evidence="7 8" key="1">
    <citation type="journal article" date="2020" name="Nat. Food">
        <title>A phased Vanilla planifolia genome enables genetic improvement of flavour and production.</title>
        <authorList>
            <person name="Hasing T."/>
            <person name="Tang H."/>
            <person name="Brym M."/>
            <person name="Khazi F."/>
            <person name="Huang T."/>
            <person name="Chambers A.H."/>
        </authorList>
    </citation>
    <scope>NUCLEOTIDE SEQUENCE [LARGE SCALE GENOMIC DNA]</scope>
    <source>
        <tissue evidence="7">Leaf</tissue>
    </source>
</reference>
<evidence type="ECO:0000256" key="5">
    <source>
        <dbReference type="SAM" id="MobiDB-lite"/>
    </source>
</evidence>
<accession>A0A835PAW4</accession>
<comment type="function">
    <text evidence="3">Heterogeneous nuclear ribonucleoprotein (hnRNP)-protein binding the poly(A) tail of mRNA and probably involved in some steps of pre-mRNA maturation.</text>
</comment>
<evidence type="ECO:0000256" key="1">
    <source>
        <dbReference type="ARBA" id="ARBA00022737"/>
    </source>
</evidence>
<keyword evidence="8" id="KW-1185">Reference proteome</keyword>
<evidence type="ECO:0000313" key="8">
    <source>
        <dbReference type="Proteomes" id="UP000636800"/>
    </source>
</evidence>
<gene>
    <name evidence="7" type="ORF">HPP92_027862</name>
</gene>
<keyword evidence="1" id="KW-0677">Repeat</keyword>
<feature type="compositionally biased region" description="Low complexity" evidence="5">
    <location>
        <begin position="36"/>
        <end position="52"/>
    </location>
</feature>
<organism evidence="7 8">
    <name type="scientific">Vanilla planifolia</name>
    <name type="common">Vanilla</name>
    <dbReference type="NCBI Taxonomy" id="51239"/>
    <lineage>
        <taxon>Eukaryota</taxon>
        <taxon>Viridiplantae</taxon>
        <taxon>Streptophyta</taxon>
        <taxon>Embryophyta</taxon>
        <taxon>Tracheophyta</taxon>
        <taxon>Spermatophyta</taxon>
        <taxon>Magnoliopsida</taxon>
        <taxon>Liliopsida</taxon>
        <taxon>Asparagales</taxon>
        <taxon>Orchidaceae</taxon>
        <taxon>Vanilloideae</taxon>
        <taxon>Vanilleae</taxon>
        <taxon>Vanilla</taxon>
    </lineage>
</organism>
<comment type="caution">
    <text evidence="7">The sequence shown here is derived from an EMBL/GenBank/DDBJ whole genome shotgun (WGS) entry which is preliminary data.</text>
</comment>
<evidence type="ECO:0000259" key="6">
    <source>
        <dbReference type="PROSITE" id="PS50102"/>
    </source>
</evidence>
<dbReference type="Pfam" id="PF00076">
    <property type="entry name" value="RRM_1"/>
    <property type="match status" value="2"/>
</dbReference>
<evidence type="ECO:0000256" key="3">
    <source>
        <dbReference type="ARBA" id="ARBA00057395"/>
    </source>
</evidence>
<proteinExistence type="predicted"/>
<dbReference type="PROSITE" id="PS50102">
    <property type="entry name" value="RRM"/>
    <property type="match status" value="1"/>
</dbReference>
<dbReference type="InterPro" id="IPR000504">
    <property type="entry name" value="RRM_dom"/>
</dbReference>
<feature type="compositionally biased region" description="Polar residues" evidence="5">
    <location>
        <begin position="66"/>
        <end position="75"/>
    </location>
</feature>
<evidence type="ECO:0000313" key="7">
    <source>
        <dbReference type="EMBL" id="KAG0448367.1"/>
    </source>
</evidence>
<feature type="domain" description="RRM" evidence="6">
    <location>
        <begin position="354"/>
        <end position="426"/>
    </location>
</feature>
<dbReference type="InterPro" id="IPR050825">
    <property type="entry name" value="RBM42_RBP45_47-like"/>
</dbReference>
<dbReference type="InterPro" id="IPR012677">
    <property type="entry name" value="Nucleotide-bd_a/b_plait_sf"/>
</dbReference>
<dbReference type="GO" id="GO:0003729">
    <property type="term" value="F:mRNA binding"/>
    <property type="evidence" value="ECO:0007669"/>
    <property type="project" value="InterPro"/>
</dbReference>
<dbReference type="AlphaFoldDB" id="A0A835PAW4"/>
<dbReference type="FunFam" id="3.30.70.330:FF:000405">
    <property type="entry name" value="polyadenylate-binding protein RBP45"/>
    <property type="match status" value="1"/>
</dbReference>
<evidence type="ECO:0000256" key="2">
    <source>
        <dbReference type="ARBA" id="ARBA00022884"/>
    </source>
</evidence>
<feature type="region of interest" description="Disordered" evidence="5">
    <location>
        <begin position="1"/>
        <end position="75"/>
    </location>
</feature>
<dbReference type="EMBL" id="JADCNL010000330">
    <property type="protein sequence ID" value="KAG0448367.1"/>
    <property type="molecule type" value="Genomic_DNA"/>
</dbReference>
<keyword evidence="2 4" id="KW-0694">RNA-binding</keyword>
<dbReference type="Proteomes" id="UP000636800">
    <property type="component" value="Unassembled WGS sequence"/>
</dbReference>
<dbReference type="SUPFAM" id="SSF54928">
    <property type="entry name" value="RNA-binding domain, RBD"/>
    <property type="match status" value="2"/>
</dbReference>
<dbReference type="InterPro" id="IPR035979">
    <property type="entry name" value="RBD_domain_sf"/>
</dbReference>
<dbReference type="Gene3D" id="3.30.70.330">
    <property type="match status" value="3"/>
</dbReference>